<evidence type="ECO:0000256" key="1">
    <source>
        <dbReference type="ARBA" id="ARBA00006432"/>
    </source>
</evidence>
<evidence type="ECO:0000259" key="5">
    <source>
        <dbReference type="Pfam" id="PF00501"/>
    </source>
</evidence>
<dbReference type="EMBL" id="JAWXYB010000018">
    <property type="protein sequence ID" value="MDX5931863.1"/>
    <property type="molecule type" value="Genomic_DNA"/>
</dbReference>
<dbReference type="NCBIfam" id="NF004837">
    <property type="entry name" value="PRK06187.1"/>
    <property type="match status" value="1"/>
</dbReference>
<keyword evidence="4" id="KW-0443">Lipid metabolism</keyword>
<evidence type="ECO:0000256" key="3">
    <source>
        <dbReference type="ARBA" id="ARBA00022832"/>
    </source>
</evidence>
<dbReference type="PANTHER" id="PTHR43859">
    <property type="entry name" value="ACYL-ACTIVATING ENZYME"/>
    <property type="match status" value="1"/>
</dbReference>
<name>A0AAW9DU41_ACIAO</name>
<dbReference type="Gene3D" id="3.30.300.30">
    <property type="match status" value="1"/>
</dbReference>
<evidence type="ECO:0000256" key="4">
    <source>
        <dbReference type="ARBA" id="ARBA00023098"/>
    </source>
</evidence>
<feature type="domain" description="AMP-dependent synthetase/ligase" evidence="5">
    <location>
        <begin position="27"/>
        <end position="401"/>
    </location>
</feature>
<dbReference type="Pfam" id="PF13193">
    <property type="entry name" value="AMP-binding_C"/>
    <property type="match status" value="1"/>
</dbReference>
<comment type="similarity">
    <text evidence="1">Belongs to the ATP-dependent AMP-binding enzyme family.</text>
</comment>
<reference evidence="7 8" key="1">
    <citation type="submission" date="2023-11" db="EMBL/GenBank/DDBJ databases">
        <title>MicrobeMod: A computational toolkit for identifying prokaryotic methylation and restriction-modification with nanopore sequencing.</title>
        <authorList>
            <person name="Crits-Christoph A."/>
            <person name="Kang S.C."/>
            <person name="Lee H."/>
            <person name="Ostrov N."/>
        </authorList>
    </citation>
    <scope>NUCLEOTIDE SEQUENCE [LARGE SCALE GENOMIC DNA]</scope>
    <source>
        <strain evidence="7 8">DSMZ 700</strain>
    </source>
</reference>
<dbReference type="InterPro" id="IPR000873">
    <property type="entry name" value="AMP-dep_synth/lig_dom"/>
</dbReference>
<dbReference type="InterPro" id="IPR025110">
    <property type="entry name" value="AMP-bd_C"/>
</dbReference>
<dbReference type="PANTHER" id="PTHR43859:SF4">
    <property type="entry name" value="BUTANOATE--COA LIGASE AAE1-RELATED"/>
    <property type="match status" value="1"/>
</dbReference>
<dbReference type="InterPro" id="IPR045851">
    <property type="entry name" value="AMP-bd_C_sf"/>
</dbReference>
<dbReference type="SUPFAM" id="SSF56801">
    <property type="entry name" value="Acetyl-CoA synthetase-like"/>
    <property type="match status" value="1"/>
</dbReference>
<protein>
    <submittedName>
        <fullName evidence="7">Fatty acid--CoA ligase</fullName>
    </submittedName>
</protein>
<dbReference type="AlphaFoldDB" id="A0AAW9DU41"/>
<evidence type="ECO:0000256" key="2">
    <source>
        <dbReference type="ARBA" id="ARBA00022598"/>
    </source>
</evidence>
<dbReference type="RefSeq" id="WP_319614745.1">
    <property type="nucleotide sequence ID" value="NZ_JAWXYB010000018.1"/>
</dbReference>
<gene>
    <name evidence="7" type="ORF">SIL87_13935</name>
</gene>
<organism evidence="7 8">
    <name type="scientific">Acidiphilium acidophilum</name>
    <name type="common">Thiobacillus acidophilus</name>
    <dbReference type="NCBI Taxonomy" id="76588"/>
    <lineage>
        <taxon>Bacteria</taxon>
        <taxon>Pseudomonadati</taxon>
        <taxon>Pseudomonadota</taxon>
        <taxon>Alphaproteobacteria</taxon>
        <taxon>Acetobacterales</taxon>
        <taxon>Acidocellaceae</taxon>
        <taxon>Acidiphilium</taxon>
    </lineage>
</organism>
<evidence type="ECO:0000313" key="7">
    <source>
        <dbReference type="EMBL" id="MDX5931863.1"/>
    </source>
</evidence>
<keyword evidence="2 7" id="KW-0436">Ligase</keyword>
<feature type="domain" description="AMP-binding enzyme C-terminal" evidence="6">
    <location>
        <begin position="453"/>
        <end position="532"/>
    </location>
</feature>
<dbReference type="GO" id="GO:0016874">
    <property type="term" value="F:ligase activity"/>
    <property type="evidence" value="ECO:0007669"/>
    <property type="project" value="UniProtKB-KW"/>
</dbReference>
<evidence type="ECO:0000313" key="8">
    <source>
        <dbReference type="Proteomes" id="UP001279553"/>
    </source>
</evidence>
<dbReference type="Proteomes" id="UP001279553">
    <property type="component" value="Unassembled WGS sequence"/>
</dbReference>
<keyword evidence="3" id="KW-0276">Fatty acid metabolism</keyword>
<comment type="caution">
    <text evidence="7">The sequence shown here is derived from an EMBL/GenBank/DDBJ whole genome shotgun (WGS) entry which is preliminary data.</text>
</comment>
<dbReference type="InterPro" id="IPR042099">
    <property type="entry name" value="ANL_N_sf"/>
</dbReference>
<dbReference type="GO" id="GO:0006631">
    <property type="term" value="P:fatty acid metabolic process"/>
    <property type="evidence" value="ECO:0007669"/>
    <property type="project" value="UniProtKB-KW"/>
</dbReference>
<dbReference type="Gene3D" id="3.40.50.12780">
    <property type="entry name" value="N-terminal domain of ligase-like"/>
    <property type="match status" value="1"/>
</dbReference>
<keyword evidence="8" id="KW-1185">Reference proteome</keyword>
<accession>A0AAW9DU41</accession>
<dbReference type="Pfam" id="PF00501">
    <property type="entry name" value="AMP-binding"/>
    <property type="match status" value="1"/>
</dbReference>
<evidence type="ECO:0000259" key="6">
    <source>
        <dbReference type="Pfam" id="PF13193"/>
    </source>
</evidence>
<sequence length="551" mass="60335">MNDIDRPFEYQLLIKQILKMPLAQASRRQIVYRGVERFTYPQFVERVNRLGNALDALGAEIGTRIAVMDWDSHRYLEAYFAVPMLGSVLMMVNIRLSPDQIAYTIDHSGAEILLINTDFLPVLDAIRDRLPKLRAIVVLSDNGETPAVPGSVGGYEALLAAASAHKEFPDFNENTQATTFYTTGTTGLPKGVMFSHRQLVLHTLALMSTLMMAGLNGRISREDVYMPLTPMFHVHAWGFPYVATMMGMQQVYVGRFLPDVVCHLLRTEGVTVSHCVPTIMHMILNAAAAKDIDFTGWRVIIGGSALPRALCEAGLKRGVDIYAAYGMSETCPIMTMTQLRGDILDAEPDRKEAEIRLRLAAGMPAVLCEVRVVDEVMNDVPHDGIAVGEVVARSPCLTPGYAGNAEASAALWRGGWLHTGDIGTMDADGFLRIVDRVKDVIKTGGEWISSIGLEDIILTHPAVFEVAVVGVADERWGERPVAFVVARPGVTVDEDAVRDHVRAHADTGAISRYAVPDRIIVVETLDKTSVGKLDKKLMRNRATALLGAAMA</sequence>
<proteinExistence type="inferred from homology"/>